<proteinExistence type="predicted"/>
<sequence length="87" mass="10111">MEKTLKSPEIYPLPLDAQGRLLIPKRLRRAMGLKPGDVVVAWVEDGRLVLKPRRDLEQELWAMFEDVEEDLAETLIAERREEAAREN</sequence>
<dbReference type="Gene3D" id="2.10.260.10">
    <property type="match status" value="1"/>
</dbReference>
<reference evidence="4" key="1">
    <citation type="journal article" date="2024" name="Int. J. Syst. Evol. Microbiol.">
        <title>Methylomarinovum tepidoasis sp. nov., a moderately thermophilic methanotroph of the family Methylothermaceae isolated from a deep-sea hydrothermal field.</title>
        <authorList>
            <person name="Hirayama H."/>
            <person name="Takaki Y."/>
            <person name="Abe M."/>
            <person name="Miyazaki M."/>
            <person name="Uematsu K."/>
            <person name="Matsui Y."/>
            <person name="Takai K."/>
        </authorList>
    </citation>
    <scope>NUCLEOTIDE SEQUENCE [LARGE SCALE GENOMIC DNA]</scope>
    <source>
        <strain evidence="4">IN45</strain>
    </source>
</reference>
<keyword evidence="4" id="KW-1185">Reference proteome</keyword>
<evidence type="ECO:0000259" key="2">
    <source>
        <dbReference type="PROSITE" id="PS51740"/>
    </source>
</evidence>
<protein>
    <recommendedName>
        <fullName evidence="2">SpoVT-AbrB domain-containing protein</fullName>
    </recommendedName>
</protein>
<accession>A0AAU9CGM8</accession>
<evidence type="ECO:0000313" key="4">
    <source>
        <dbReference type="Proteomes" id="UP001321450"/>
    </source>
</evidence>
<dbReference type="InterPro" id="IPR007159">
    <property type="entry name" value="SpoVT-AbrB_dom"/>
</dbReference>
<dbReference type="SMART" id="SM00966">
    <property type="entry name" value="SpoVT_AbrB"/>
    <property type="match status" value="1"/>
</dbReference>
<dbReference type="PROSITE" id="PS51740">
    <property type="entry name" value="SPOVT_ABRB"/>
    <property type="match status" value="1"/>
</dbReference>
<evidence type="ECO:0000313" key="3">
    <source>
        <dbReference type="EMBL" id="BCX88491.1"/>
    </source>
</evidence>
<dbReference type="Pfam" id="PF04014">
    <property type="entry name" value="MazE_antitoxin"/>
    <property type="match status" value="1"/>
</dbReference>
<dbReference type="Proteomes" id="UP001321450">
    <property type="component" value="Chromosome"/>
</dbReference>
<organism evidence="3 4">
    <name type="scientific">Methylomarinovum tepidoasis</name>
    <dbReference type="NCBI Taxonomy" id="2840183"/>
    <lineage>
        <taxon>Bacteria</taxon>
        <taxon>Pseudomonadati</taxon>
        <taxon>Pseudomonadota</taxon>
        <taxon>Gammaproteobacteria</taxon>
        <taxon>Methylococcales</taxon>
        <taxon>Methylothermaceae</taxon>
        <taxon>Methylomarinovum</taxon>
    </lineage>
</organism>
<dbReference type="EMBL" id="AP024718">
    <property type="protein sequence ID" value="BCX88491.1"/>
    <property type="molecule type" value="Genomic_DNA"/>
</dbReference>
<feature type="domain" description="SpoVT-AbrB" evidence="2">
    <location>
        <begin position="10"/>
        <end position="55"/>
    </location>
</feature>
<dbReference type="GO" id="GO:0003677">
    <property type="term" value="F:DNA binding"/>
    <property type="evidence" value="ECO:0007669"/>
    <property type="project" value="UniProtKB-UniRule"/>
</dbReference>
<dbReference type="AlphaFoldDB" id="A0AAU9CGM8"/>
<evidence type="ECO:0000256" key="1">
    <source>
        <dbReference type="PROSITE-ProRule" id="PRU01076"/>
    </source>
</evidence>
<gene>
    <name evidence="3" type="ORF">MIN45_P0860</name>
</gene>
<dbReference type="SUPFAM" id="SSF89447">
    <property type="entry name" value="AbrB/MazE/MraZ-like"/>
    <property type="match status" value="1"/>
</dbReference>
<dbReference type="InterPro" id="IPR037914">
    <property type="entry name" value="SpoVT-AbrB_sf"/>
</dbReference>
<name>A0AAU9CGM8_9GAMM</name>
<dbReference type="KEGG" id="meiy:MIN45_P0860"/>
<dbReference type="RefSeq" id="WP_286293630.1">
    <property type="nucleotide sequence ID" value="NZ_AP024718.1"/>
</dbReference>
<dbReference type="NCBIfam" id="TIGR01439">
    <property type="entry name" value="lp_hng_hel_AbrB"/>
    <property type="match status" value="1"/>
</dbReference>
<keyword evidence="1" id="KW-0238">DNA-binding</keyword>